<dbReference type="PANTHER" id="PTHR31627:SF42">
    <property type="entry name" value="G_PROTEIN_RECEP_F1_2 DOMAIN-CONTAINING PROTEIN-RELATED"/>
    <property type="match status" value="1"/>
</dbReference>
<evidence type="ECO:0000313" key="3">
    <source>
        <dbReference type="Proteomes" id="UP001432027"/>
    </source>
</evidence>
<reference evidence="2" key="1">
    <citation type="submission" date="2023-10" db="EMBL/GenBank/DDBJ databases">
        <title>Genome assembly of Pristionchus species.</title>
        <authorList>
            <person name="Yoshida K."/>
            <person name="Sommer R.J."/>
        </authorList>
    </citation>
    <scope>NUCLEOTIDE SEQUENCE</scope>
    <source>
        <strain evidence="2">RS0144</strain>
    </source>
</reference>
<dbReference type="EMBL" id="BTSX01000004">
    <property type="protein sequence ID" value="GMS92611.1"/>
    <property type="molecule type" value="Genomic_DNA"/>
</dbReference>
<comment type="caution">
    <text evidence="2">The sequence shown here is derived from an EMBL/GenBank/DDBJ whole genome shotgun (WGS) entry which is preliminary data.</text>
</comment>
<dbReference type="PANTHER" id="PTHR31627">
    <property type="entry name" value="SERPENTINE RECEPTOR CLASS GAMMA-RELATED"/>
    <property type="match status" value="1"/>
</dbReference>
<feature type="transmembrane region" description="Helical" evidence="1">
    <location>
        <begin position="6"/>
        <end position="28"/>
    </location>
</feature>
<dbReference type="Proteomes" id="UP001432027">
    <property type="component" value="Unassembled WGS sequence"/>
</dbReference>
<keyword evidence="1" id="KW-1133">Transmembrane helix</keyword>
<feature type="transmembrane region" description="Helical" evidence="1">
    <location>
        <begin position="40"/>
        <end position="60"/>
    </location>
</feature>
<feature type="non-terminal residue" evidence="2">
    <location>
        <position position="1"/>
    </location>
</feature>
<proteinExistence type="predicted"/>
<evidence type="ECO:0000256" key="1">
    <source>
        <dbReference type="SAM" id="Phobius"/>
    </source>
</evidence>
<dbReference type="Pfam" id="PF10323">
    <property type="entry name" value="7TM_GPCR_Srv"/>
    <property type="match status" value="1"/>
</dbReference>
<name>A0AAV5TAQ3_9BILA</name>
<accession>A0AAV5TAQ3</accession>
<evidence type="ECO:0000313" key="2">
    <source>
        <dbReference type="EMBL" id="GMS92611.1"/>
    </source>
</evidence>
<feature type="transmembrane region" description="Helical" evidence="1">
    <location>
        <begin position="87"/>
        <end position="106"/>
    </location>
</feature>
<organism evidence="2 3">
    <name type="scientific">Pristionchus entomophagus</name>
    <dbReference type="NCBI Taxonomy" id="358040"/>
    <lineage>
        <taxon>Eukaryota</taxon>
        <taxon>Metazoa</taxon>
        <taxon>Ecdysozoa</taxon>
        <taxon>Nematoda</taxon>
        <taxon>Chromadorea</taxon>
        <taxon>Rhabditida</taxon>
        <taxon>Rhabditina</taxon>
        <taxon>Diplogasteromorpha</taxon>
        <taxon>Diplogasteroidea</taxon>
        <taxon>Neodiplogasteridae</taxon>
        <taxon>Pristionchus</taxon>
    </lineage>
</organism>
<dbReference type="AlphaFoldDB" id="A0AAV5TAQ3"/>
<evidence type="ECO:0008006" key="4">
    <source>
        <dbReference type="Google" id="ProtNLM"/>
    </source>
</evidence>
<feature type="non-terminal residue" evidence="2">
    <location>
        <position position="116"/>
    </location>
</feature>
<keyword evidence="3" id="KW-1185">Reference proteome</keyword>
<gene>
    <name evidence="2" type="ORF">PENTCL1PPCAC_14786</name>
</gene>
<protein>
    <recommendedName>
        <fullName evidence="4">G protein-coupled receptor</fullName>
    </recommendedName>
</protein>
<keyword evidence="1" id="KW-0812">Transmembrane</keyword>
<dbReference type="InterPro" id="IPR051119">
    <property type="entry name" value="Nematode_SR-like"/>
</dbReference>
<dbReference type="InterPro" id="IPR019426">
    <property type="entry name" value="7TM_GPCR_serpentine_rcpt_Srv"/>
</dbReference>
<sequence>LFRIGFWVPVLIVLIPSTILEIRLLLILWRLRGHVNYKSLFYRLFFIQSVIELCLIYLYLLGQLVVKDQPQGGDFLLTTNGSFFGKFYYYGTVYWFFHIQVFGVVVQSFNRYLTVC</sequence>
<keyword evidence="1" id="KW-0472">Membrane</keyword>